<feature type="chain" id="PRO_5033045661" evidence="2">
    <location>
        <begin position="17"/>
        <end position="144"/>
    </location>
</feature>
<dbReference type="Proteomes" id="UP000634136">
    <property type="component" value="Unassembled WGS sequence"/>
</dbReference>
<sequence length="144" mass="15944">MLAELSMLMLAELSMLEFPMATVPKAVAIAAVAVGAMGSMGKMDQDNQLVGSQQEDTQLEDNLEVDTHEVGSLLGVEGRPLLVEGRPQEDNHVHHQEDNHVHHQDSHVPPPQLPHEQCLKEVLCLCQILHAFHLPSLKRRTDVN</sequence>
<feature type="region of interest" description="Disordered" evidence="1">
    <location>
        <begin position="91"/>
        <end position="113"/>
    </location>
</feature>
<feature type="compositionally biased region" description="Basic and acidic residues" evidence="1">
    <location>
        <begin position="91"/>
        <end position="106"/>
    </location>
</feature>
<gene>
    <name evidence="3" type="ORF">G2W53_020268</name>
</gene>
<protein>
    <submittedName>
        <fullName evidence="3">Uncharacterized protein</fullName>
    </submittedName>
</protein>
<keyword evidence="4" id="KW-1185">Reference proteome</keyword>
<evidence type="ECO:0000313" key="4">
    <source>
        <dbReference type="Proteomes" id="UP000634136"/>
    </source>
</evidence>
<name>A0A834TWB4_9FABA</name>
<dbReference type="EMBL" id="JAAIUW010000006">
    <property type="protein sequence ID" value="KAF7829104.1"/>
    <property type="molecule type" value="Genomic_DNA"/>
</dbReference>
<dbReference type="AlphaFoldDB" id="A0A834TWB4"/>
<keyword evidence="2" id="KW-0732">Signal</keyword>
<organism evidence="3 4">
    <name type="scientific">Senna tora</name>
    <dbReference type="NCBI Taxonomy" id="362788"/>
    <lineage>
        <taxon>Eukaryota</taxon>
        <taxon>Viridiplantae</taxon>
        <taxon>Streptophyta</taxon>
        <taxon>Embryophyta</taxon>
        <taxon>Tracheophyta</taxon>
        <taxon>Spermatophyta</taxon>
        <taxon>Magnoliopsida</taxon>
        <taxon>eudicotyledons</taxon>
        <taxon>Gunneridae</taxon>
        <taxon>Pentapetalae</taxon>
        <taxon>rosids</taxon>
        <taxon>fabids</taxon>
        <taxon>Fabales</taxon>
        <taxon>Fabaceae</taxon>
        <taxon>Caesalpinioideae</taxon>
        <taxon>Cassia clade</taxon>
        <taxon>Senna</taxon>
    </lineage>
</organism>
<comment type="caution">
    <text evidence="3">The sequence shown here is derived from an EMBL/GenBank/DDBJ whole genome shotgun (WGS) entry which is preliminary data.</text>
</comment>
<proteinExistence type="predicted"/>
<evidence type="ECO:0000256" key="2">
    <source>
        <dbReference type="SAM" id="SignalP"/>
    </source>
</evidence>
<evidence type="ECO:0000313" key="3">
    <source>
        <dbReference type="EMBL" id="KAF7829104.1"/>
    </source>
</evidence>
<reference evidence="3" key="1">
    <citation type="submission" date="2020-09" db="EMBL/GenBank/DDBJ databases">
        <title>Genome-Enabled Discovery of Anthraquinone Biosynthesis in Senna tora.</title>
        <authorList>
            <person name="Kang S.-H."/>
            <person name="Pandey R.P."/>
            <person name="Lee C.-M."/>
            <person name="Sim J.-S."/>
            <person name="Jeong J.-T."/>
            <person name="Choi B.-S."/>
            <person name="Jung M."/>
            <person name="Ginzburg D."/>
            <person name="Zhao K."/>
            <person name="Won S.Y."/>
            <person name="Oh T.-J."/>
            <person name="Yu Y."/>
            <person name="Kim N.-H."/>
            <person name="Lee O.R."/>
            <person name="Lee T.-H."/>
            <person name="Bashyal P."/>
            <person name="Kim T.-S."/>
            <person name="Lee W.-H."/>
            <person name="Kawkins C."/>
            <person name="Kim C.-K."/>
            <person name="Kim J.S."/>
            <person name="Ahn B.O."/>
            <person name="Rhee S.Y."/>
            <person name="Sohng J.K."/>
        </authorList>
    </citation>
    <scope>NUCLEOTIDE SEQUENCE</scope>
    <source>
        <tissue evidence="3">Leaf</tissue>
    </source>
</reference>
<feature type="signal peptide" evidence="2">
    <location>
        <begin position="1"/>
        <end position="16"/>
    </location>
</feature>
<accession>A0A834TWB4</accession>
<evidence type="ECO:0000256" key="1">
    <source>
        <dbReference type="SAM" id="MobiDB-lite"/>
    </source>
</evidence>